<reference evidence="1 2" key="1">
    <citation type="submission" date="2024-05" db="EMBL/GenBank/DDBJ databases">
        <title>Genome sequencing and assembly of Indian major carp, Cirrhinus mrigala (Hamilton, 1822).</title>
        <authorList>
            <person name="Mohindra V."/>
            <person name="Chowdhury L.M."/>
            <person name="Lal K."/>
            <person name="Jena J.K."/>
        </authorList>
    </citation>
    <scope>NUCLEOTIDE SEQUENCE [LARGE SCALE GENOMIC DNA]</scope>
    <source>
        <strain evidence="1">CM1030</strain>
        <tissue evidence="1">Blood</tissue>
    </source>
</reference>
<keyword evidence="2" id="KW-1185">Reference proteome</keyword>
<feature type="non-terminal residue" evidence="1">
    <location>
        <position position="1"/>
    </location>
</feature>
<dbReference type="EMBL" id="JAMKFB020000022">
    <property type="protein sequence ID" value="KAL0159203.1"/>
    <property type="molecule type" value="Genomic_DNA"/>
</dbReference>
<dbReference type="Proteomes" id="UP001529510">
    <property type="component" value="Unassembled WGS sequence"/>
</dbReference>
<evidence type="ECO:0000313" key="1">
    <source>
        <dbReference type="EMBL" id="KAL0159203.1"/>
    </source>
</evidence>
<protein>
    <submittedName>
        <fullName evidence="1">Uncharacterized protein</fullName>
    </submittedName>
</protein>
<sequence>LYTASLQYLDKWMTPMAEFSPFMWMDLSETPDWNDVETCIKYLREKGVQIDDVKCFDQFTNLKKFAKRSNSDGEFKGKQ</sequence>
<feature type="non-terminal residue" evidence="1">
    <location>
        <position position="79"/>
    </location>
</feature>
<organism evidence="1 2">
    <name type="scientific">Cirrhinus mrigala</name>
    <name type="common">Mrigala</name>
    <dbReference type="NCBI Taxonomy" id="683832"/>
    <lineage>
        <taxon>Eukaryota</taxon>
        <taxon>Metazoa</taxon>
        <taxon>Chordata</taxon>
        <taxon>Craniata</taxon>
        <taxon>Vertebrata</taxon>
        <taxon>Euteleostomi</taxon>
        <taxon>Actinopterygii</taxon>
        <taxon>Neopterygii</taxon>
        <taxon>Teleostei</taxon>
        <taxon>Ostariophysi</taxon>
        <taxon>Cypriniformes</taxon>
        <taxon>Cyprinidae</taxon>
        <taxon>Labeoninae</taxon>
        <taxon>Labeonini</taxon>
        <taxon>Cirrhinus</taxon>
    </lineage>
</organism>
<dbReference type="AlphaFoldDB" id="A0ABD0NAV8"/>
<accession>A0ABD0NAV8</accession>
<name>A0ABD0NAV8_CIRMR</name>
<proteinExistence type="predicted"/>
<comment type="caution">
    <text evidence="1">The sequence shown here is derived from an EMBL/GenBank/DDBJ whole genome shotgun (WGS) entry which is preliminary data.</text>
</comment>
<evidence type="ECO:0000313" key="2">
    <source>
        <dbReference type="Proteomes" id="UP001529510"/>
    </source>
</evidence>
<gene>
    <name evidence="1" type="ORF">M9458_042928</name>
</gene>